<protein>
    <submittedName>
        <fullName evidence="1">Uncharacterized protein</fullName>
    </submittedName>
</protein>
<keyword evidence="2" id="KW-1185">Reference proteome</keyword>
<reference evidence="1" key="1">
    <citation type="journal article" date="2017" name="Gigascience">
        <title>The genome draft of coconut (Cocos nucifera).</title>
        <authorList>
            <person name="Xiao Y."/>
            <person name="Xu P."/>
            <person name="Fan H."/>
            <person name="Baudouin L."/>
            <person name="Xia W."/>
            <person name="Bocs S."/>
            <person name="Xu J."/>
            <person name="Li Q."/>
            <person name="Guo A."/>
            <person name="Zhou L."/>
            <person name="Li J."/>
            <person name="Wu Y."/>
            <person name="Ma Z."/>
            <person name="Armero A."/>
            <person name="Issali A.E."/>
            <person name="Liu N."/>
            <person name="Peng M."/>
            <person name="Yang Y."/>
        </authorList>
    </citation>
    <scope>NUCLEOTIDE SEQUENCE</scope>
    <source>
        <tissue evidence="1">Spear leaf of Hainan Tall coconut</tissue>
    </source>
</reference>
<evidence type="ECO:0000313" key="1">
    <source>
        <dbReference type="EMBL" id="KAG1347206.1"/>
    </source>
</evidence>
<sequence>MSPLSLRSPMKLRRCGGEAAAETSLASQRSSISHTFPALLRGFGCNEPQNLGPCLLWILELSPLGFL</sequence>
<evidence type="ECO:0000313" key="2">
    <source>
        <dbReference type="Proteomes" id="UP000797356"/>
    </source>
</evidence>
<organism evidence="1 2">
    <name type="scientific">Cocos nucifera</name>
    <name type="common">Coconut palm</name>
    <dbReference type="NCBI Taxonomy" id="13894"/>
    <lineage>
        <taxon>Eukaryota</taxon>
        <taxon>Viridiplantae</taxon>
        <taxon>Streptophyta</taxon>
        <taxon>Embryophyta</taxon>
        <taxon>Tracheophyta</taxon>
        <taxon>Spermatophyta</taxon>
        <taxon>Magnoliopsida</taxon>
        <taxon>Liliopsida</taxon>
        <taxon>Arecaceae</taxon>
        <taxon>Arecoideae</taxon>
        <taxon>Cocoseae</taxon>
        <taxon>Attaleinae</taxon>
        <taxon>Cocos</taxon>
    </lineage>
</organism>
<comment type="caution">
    <text evidence="1">The sequence shown here is derived from an EMBL/GenBank/DDBJ whole genome shotgun (WGS) entry which is preliminary data.</text>
</comment>
<proteinExistence type="predicted"/>
<accession>A0A8K0ICX2</accession>
<name>A0A8K0ICX2_COCNU</name>
<reference evidence="1" key="2">
    <citation type="submission" date="2019-07" db="EMBL/GenBank/DDBJ databases">
        <authorList>
            <person name="Yang Y."/>
            <person name="Bocs S."/>
            <person name="Baudouin L."/>
        </authorList>
    </citation>
    <scope>NUCLEOTIDE SEQUENCE</scope>
    <source>
        <tissue evidence="1">Spear leaf of Hainan Tall coconut</tissue>
    </source>
</reference>
<dbReference type="Proteomes" id="UP000797356">
    <property type="component" value="Chromosome 6"/>
</dbReference>
<dbReference type="EMBL" id="CM017877">
    <property type="protein sequence ID" value="KAG1347206.1"/>
    <property type="molecule type" value="Genomic_DNA"/>
</dbReference>
<gene>
    <name evidence="1" type="ORF">COCNU_06G010350</name>
</gene>
<dbReference type="AlphaFoldDB" id="A0A8K0ICX2"/>